<dbReference type="InterPro" id="IPR018713">
    <property type="entry name" value="MPAB/Lcp_cat_dom"/>
</dbReference>
<dbReference type="Pfam" id="PF09995">
    <property type="entry name" value="MPAB_Lcp_cat"/>
    <property type="match status" value="1"/>
</dbReference>
<proteinExistence type="predicted"/>
<reference evidence="2 3" key="1">
    <citation type="submission" date="2020-01" db="EMBL/GenBank/DDBJ databases">
        <title>Genome analysis.</title>
        <authorList>
            <person name="Wu S."/>
            <person name="Wang G."/>
        </authorList>
    </citation>
    <scope>NUCLEOTIDE SEQUENCE [LARGE SCALE GENOMIC DNA]</scope>
    <source>
        <strain evidence="2 3">SYL130</strain>
    </source>
</reference>
<protein>
    <submittedName>
        <fullName evidence="2">DUF2236 domain-containing protein</fullName>
    </submittedName>
</protein>
<sequence>MQEPTHFVAEDSIVRKIWGSSDTILFIFAGSAAEFALNKAVDWLYYTGRLPADPLGRLFSTVAYAKMIVFSPTETANHAIDKITSIHGGIENARNAKIPDWAYRDVLYMLIYYSIVSYELLERKLSSTEKEEVYDVFHRMGTRMGLRELPGNYNNWLLSRAQHLENDLTKSKYTGDLYLQYRKHLGAVRYTLLLDAQKMILPNRAKELLGMSGTQWLRPVVPLYRIIKKLRGDRWIKHILLPKKYKEQVFGLDEK</sequence>
<accession>A0ABW9ZSX1</accession>
<gene>
    <name evidence="2" type="ORF">GWC95_05585</name>
</gene>
<evidence type="ECO:0000313" key="3">
    <source>
        <dbReference type="Proteomes" id="UP000753802"/>
    </source>
</evidence>
<dbReference type="Proteomes" id="UP000753802">
    <property type="component" value="Unassembled WGS sequence"/>
</dbReference>
<evidence type="ECO:0000259" key="1">
    <source>
        <dbReference type="Pfam" id="PF09995"/>
    </source>
</evidence>
<dbReference type="RefSeq" id="WP_161817710.1">
    <property type="nucleotide sequence ID" value="NZ_JAACJS010000011.1"/>
</dbReference>
<feature type="domain" description="ER-bound oxygenase mpaB/mpaB'/Rubber oxygenase catalytic" evidence="1">
    <location>
        <begin position="27"/>
        <end position="216"/>
    </location>
</feature>
<evidence type="ECO:0000313" key="2">
    <source>
        <dbReference type="EMBL" id="NCI49384.1"/>
    </source>
</evidence>
<comment type="caution">
    <text evidence="2">The sequence shown here is derived from an EMBL/GenBank/DDBJ whole genome shotgun (WGS) entry which is preliminary data.</text>
</comment>
<organism evidence="2 3">
    <name type="scientific">Sediminibacterium roseum</name>
    <dbReference type="NCBI Taxonomy" id="1978412"/>
    <lineage>
        <taxon>Bacteria</taxon>
        <taxon>Pseudomonadati</taxon>
        <taxon>Bacteroidota</taxon>
        <taxon>Chitinophagia</taxon>
        <taxon>Chitinophagales</taxon>
        <taxon>Chitinophagaceae</taxon>
        <taxon>Sediminibacterium</taxon>
    </lineage>
</organism>
<name>A0ABW9ZSX1_9BACT</name>
<dbReference type="EMBL" id="JAACJS010000011">
    <property type="protein sequence ID" value="NCI49384.1"/>
    <property type="molecule type" value="Genomic_DNA"/>
</dbReference>
<keyword evidence="3" id="KW-1185">Reference proteome</keyword>